<dbReference type="AlphaFoldDB" id="K0KFQ9"/>
<name>K0KFQ9_WICCF</name>
<evidence type="ECO:0000313" key="6">
    <source>
        <dbReference type="EMBL" id="CCH41751.1"/>
    </source>
</evidence>
<feature type="domain" description="NADP-dependent oxidoreductase" evidence="5">
    <location>
        <begin position="30"/>
        <end position="267"/>
    </location>
</feature>
<dbReference type="InterPro" id="IPR023210">
    <property type="entry name" value="NADP_OxRdtase_dom"/>
</dbReference>
<dbReference type="InterPro" id="IPR018170">
    <property type="entry name" value="Aldo/ket_reductase_CS"/>
</dbReference>
<dbReference type="PRINTS" id="PR00069">
    <property type="entry name" value="ALDKETRDTASE"/>
</dbReference>
<dbReference type="InParanoid" id="K0KFQ9"/>
<feature type="site" description="Lowers pKa of active site Tyr" evidence="4">
    <location>
        <position position="84"/>
    </location>
</feature>
<sequence>MSKLTPTSFKTLSNGSKIPITGFGVYLTPPGETYNIVLKALESGYRHIDSARYYENEQESGDAILKFLETNPQVKRSDIWYTTKLFNLNYDDAKAAIKESFERVKGLGYIDLFLIHAPITNKTKRLGQYKALQEAVDQGIVKSIGVSNYGIKHLEELLSWNELKYKPVVNQVELHPWLPRKDIQEFTQKNGIALEAYSPLTQGKYLDAPEVVEISKKTGFSPAQILLKWSFEQGFIVLAKTANPDRLKPNYNVLKDVEISKEDLSKLEFPDSYKVFAWDPATFEDTE</sequence>
<dbReference type="FunFam" id="3.20.20.100:FF:000002">
    <property type="entry name" value="2,5-diketo-D-gluconic acid reductase A"/>
    <property type="match status" value="1"/>
</dbReference>
<comment type="caution">
    <text evidence="6">The sequence shown here is derived from an EMBL/GenBank/DDBJ whole genome shotgun (WGS) entry which is preliminary data.</text>
</comment>
<dbReference type="Pfam" id="PF00248">
    <property type="entry name" value="Aldo_ket_red"/>
    <property type="match status" value="1"/>
</dbReference>
<dbReference type="Proteomes" id="UP000009328">
    <property type="component" value="Unassembled WGS sequence"/>
</dbReference>
<dbReference type="CDD" id="cd19071">
    <property type="entry name" value="AKR_AKR1-5-like"/>
    <property type="match status" value="1"/>
</dbReference>
<evidence type="ECO:0000256" key="1">
    <source>
        <dbReference type="ARBA" id="ARBA00023002"/>
    </source>
</evidence>
<accession>K0KFQ9</accession>
<evidence type="ECO:0000259" key="5">
    <source>
        <dbReference type="Pfam" id="PF00248"/>
    </source>
</evidence>
<dbReference type="EMBL" id="CAIF01000028">
    <property type="protein sequence ID" value="CCH41751.1"/>
    <property type="molecule type" value="Genomic_DNA"/>
</dbReference>
<dbReference type="PIRSF" id="PIRSF000097">
    <property type="entry name" value="AKR"/>
    <property type="match status" value="1"/>
</dbReference>
<dbReference type="PANTHER" id="PTHR43827:SF13">
    <property type="entry name" value="ALDO_KETO REDUCTASE FAMILY PROTEIN"/>
    <property type="match status" value="1"/>
</dbReference>
<dbReference type="HOGENOM" id="CLU_023205_0_1_1"/>
<dbReference type="GO" id="GO:0047006">
    <property type="term" value="F:17-alpha,20-alpha-dihydroxypregn-4-en-3-one dehydrogenase [NAD(P)+] activity"/>
    <property type="evidence" value="ECO:0007669"/>
    <property type="project" value="UniProtKB-EC"/>
</dbReference>
<keyword evidence="7" id="KW-1185">Reference proteome</keyword>
<dbReference type="Gene3D" id="3.20.20.100">
    <property type="entry name" value="NADP-dependent oxidoreductase domain"/>
    <property type="match status" value="1"/>
</dbReference>
<organism evidence="6 7">
    <name type="scientific">Wickerhamomyces ciferrii (strain ATCC 14091 / BCRC 22168 / CBS 111 / JCM 3599 / NBRC 0793 / NRRL Y-1031 F-60-10)</name>
    <name type="common">Yeast</name>
    <name type="synonym">Pichia ciferrii</name>
    <dbReference type="NCBI Taxonomy" id="1206466"/>
    <lineage>
        <taxon>Eukaryota</taxon>
        <taxon>Fungi</taxon>
        <taxon>Dikarya</taxon>
        <taxon>Ascomycota</taxon>
        <taxon>Saccharomycotina</taxon>
        <taxon>Saccharomycetes</taxon>
        <taxon>Phaffomycetales</taxon>
        <taxon>Wickerhamomycetaceae</taxon>
        <taxon>Wickerhamomyces</taxon>
    </lineage>
</organism>
<proteinExistence type="predicted"/>
<gene>
    <name evidence="6" type="ORF">BN7_1290</name>
</gene>
<dbReference type="EC" id="1.1.1.149" evidence="6"/>
<evidence type="ECO:0000256" key="3">
    <source>
        <dbReference type="PIRSR" id="PIRSR000097-2"/>
    </source>
</evidence>
<dbReference type="InterPro" id="IPR036812">
    <property type="entry name" value="NAD(P)_OxRdtase_dom_sf"/>
</dbReference>
<dbReference type="STRING" id="1206466.K0KFQ9"/>
<evidence type="ECO:0000256" key="4">
    <source>
        <dbReference type="PIRSR" id="PIRSR000097-3"/>
    </source>
</evidence>
<dbReference type="PROSITE" id="PS00062">
    <property type="entry name" value="ALDOKETO_REDUCTASE_2"/>
    <property type="match status" value="1"/>
</dbReference>
<keyword evidence="1 6" id="KW-0560">Oxidoreductase</keyword>
<dbReference type="SUPFAM" id="SSF51430">
    <property type="entry name" value="NAD(P)-linked oxidoreductase"/>
    <property type="match status" value="1"/>
</dbReference>
<dbReference type="eggNOG" id="KOG1577">
    <property type="taxonomic scope" value="Eukaryota"/>
</dbReference>
<dbReference type="PANTHER" id="PTHR43827">
    <property type="entry name" value="2,5-DIKETO-D-GLUCONIC ACID REDUCTASE"/>
    <property type="match status" value="1"/>
</dbReference>
<feature type="binding site" evidence="3">
    <location>
        <position position="116"/>
    </location>
    <ligand>
        <name>substrate</name>
    </ligand>
</feature>
<evidence type="ECO:0000313" key="7">
    <source>
        <dbReference type="Proteomes" id="UP000009328"/>
    </source>
</evidence>
<evidence type="ECO:0000256" key="2">
    <source>
        <dbReference type="PIRSR" id="PIRSR000097-1"/>
    </source>
</evidence>
<feature type="active site" description="Proton donor" evidence="2">
    <location>
        <position position="54"/>
    </location>
</feature>
<protein>
    <submittedName>
        <fullName evidence="6">Aldo-keto reductase family 1 member</fullName>
        <ecNumber evidence="6">1.1.1.149</ecNumber>
    </submittedName>
</protein>
<reference evidence="6 7" key="1">
    <citation type="journal article" date="2012" name="Eukaryot. Cell">
        <title>Draft genome sequence of Wickerhamomyces ciferrii NRRL Y-1031 F-60-10.</title>
        <authorList>
            <person name="Schneider J."/>
            <person name="Andrea H."/>
            <person name="Blom J."/>
            <person name="Jaenicke S."/>
            <person name="Ruckert C."/>
            <person name="Schorsch C."/>
            <person name="Szczepanowski R."/>
            <person name="Farwick M."/>
            <person name="Goesmann A."/>
            <person name="Puhler A."/>
            <person name="Schaffer S."/>
            <person name="Tauch A."/>
            <person name="Kohler T."/>
            <person name="Brinkrolf K."/>
        </authorList>
    </citation>
    <scope>NUCLEOTIDE SEQUENCE [LARGE SCALE GENOMIC DNA]</scope>
    <source>
        <strain evidence="7">ATCC 14091 / BCRC 22168 / CBS 111 / JCM 3599 / NBRC 0793 / NRRL Y-1031 F-60-10</strain>
    </source>
</reference>
<dbReference type="InterPro" id="IPR020471">
    <property type="entry name" value="AKR"/>
</dbReference>